<dbReference type="InterPro" id="IPR052029">
    <property type="entry name" value="PpiD_chaperone"/>
</dbReference>
<dbReference type="PANTHER" id="PTHR47529:SF1">
    <property type="entry name" value="PERIPLASMIC CHAPERONE PPID"/>
    <property type="match status" value="1"/>
</dbReference>
<dbReference type="SUPFAM" id="SSF54534">
    <property type="entry name" value="FKBP-like"/>
    <property type="match status" value="1"/>
</dbReference>
<name>X1TUV6_9ZZZZ</name>
<comment type="subcellular location">
    <subcellularLocation>
        <location evidence="1">Cell inner membrane</location>
        <topology evidence="1">Single-pass type II membrane protein</topology>
        <orientation evidence="1">Periplasmic side</orientation>
    </subcellularLocation>
</comment>
<dbReference type="AlphaFoldDB" id="X1TUV6"/>
<feature type="non-terminal residue" evidence="9">
    <location>
        <position position="179"/>
    </location>
</feature>
<reference evidence="9" key="1">
    <citation type="journal article" date="2014" name="Front. Microbiol.">
        <title>High frequency of phylogenetically diverse reductive dehalogenase-homologous genes in deep subseafloor sedimentary metagenomes.</title>
        <authorList>
            <person name="Kawai M."/>
            <person name="Futagami T."/>
            <person name="Toyoda A."/>
            <person name="Takaki Y."/>
            <person name="Nishi S."/>
            <person name="Hori S."/>
            <person name="Arai W."/>
            <person name="Tsubouchi T."/>
            <person name="Morono Y."/>
            <person name="Uchiyama I."/>
            <person name="Ito T."/>
            <person name="Fujiyama A."/>
            <person name="Inagaki F."/>
            <person name="Takami H."/>
        </authorList>
    </citation>
    <scope>NUCLEOTIDE SEQUENCE</scope>
    <source>
        <strain evidence="9">Expedition CK06-06</strain>
    </source>
</reference>
<evidence type="ECO:0000259" key="8">
    <source>
        <dbReference type="PROSITE" id="PS50198"/>
    </source>
</evidence>
<keyword evidence="4" id="KW-0472">Membrane</keyword>
<accession>X1TUV6</accession>
<keyword evidence="2" id="KW-1003">Cell membrane</keyword>
<dbReference type="InterPro" id="IPR000297">
    <property type="entry name" value="PPIase_PpiC"/>
</dbReference>
<evidence type="ECO:0000256" key="1">
    <source>
        <dbReference type="ARBA" id="ARBA00004382"/>
    </source>
</evidence>
<evidence type="ECO:0000256" key="2">
    <source>
        <dbReference type="ARBA" id="ARBA00022475"/>
    </source>
</evidence>
<sequence>MKKSVARQFAINELVQRIKDSVGITEEEVKSYWVKENEKIEVEYILIKPQNYQKEVKVTQEDMEKYYKTHTEEFRVPEKVKVNYVRVAAQDFQDEVKISPSAIRDYYQNHLTEYQIPETRRASHILVEFSPDATKEEKEKAREEIERIQSMLRGGADFATLARQYSQDSFSAEKGGDLR</sequence>
<keyword evidence="5" id="KW-0143">Chaperone</keyword>
<dbReference type="Gene3D" id="3.10.50.40">
    <property type="match status" value="1"/>
</dbReference>
<protein>
    <recommendedName>
        <fullName evidence="6">Periplasmic chaperone PpiD</fullName>
    </recommendedName>
    <alternativeName>
        <fullName evidence="7">Periplasmic folding chaperone</fullName>
    </alternativeName>
</protein>
<dbReference type="PROSITE" id="PS50198">
    <property type="entry name" value="PPIC_PPIASE_2"/>
    <property type="match status" value="1"/>
</dbReference>
<evidence type="ECO:0000256" key="5">
    <source>
        <dbReference type="ARBA" id="ARBA00023186"/>
    </source>
</evidence>
<organism evidence="9">
    <name type="scientific">marine sediment metagenome</name>
    <dbReference type="NCBI Taxonomy" id="412755"/>
    <lineage>
        <taxon>unclassified sequences</taxon>
        <taxon>metagenomes</taxon>
        <taxon>ecological metagenomes</taxon>
    </lineage>
</organism>
<dbReference type="GO" id="GO:0005886">
    <property type="term" value="C:plasma membrane"/>
    <property type="evidence" value="ECO:0007669"/>
    <property type="project" value="UniProtKB-SubCell"/>
</dbReference>
<evidence type="ECO:0000313" key="9">
    <source>
        <dbReference type="EMBL" id="GAJ09004.1"/>
    </source>
</evidence>
<evidence type="ECO:0000256" key="6">
    <source>
        <dbReference type="ARBA" id="ARBA00040743"/>
    </source>
</evidence>
<feature type="domain" description="PpiC" evidence="8">
    <location>
        <begin position="117"/>
        <end position="179"/>
    </location>
</feature>
<dbReference type="PANTHER" id="PTHR47529">
    <property type="entry name" value="PEPTIDYL-PROLYL CIS-TRANS ISOMERASE D"/>
    <property type="match status" value="1"/>
</dbReference>
<dbReference type="Pfam" id="PF13616">
    <property type="entry name" value="Rotamase_3"/>
    <property type="match status" value="1"/>
</dbReference>
<dbReference type="InterPro" id="IPR046357">
    <property type="entry name" value="PPIase_dom_sf"/>
</dbReference>
<dbReference type="EMBL" id="BARW01026761">
    <property type="protein sequence ID" value="GAJ09004.1"/>
    <property type="molecule type" value="Genomic_DNA"/>
</dbReference>
<keyword evidence="3" id="KW-0997">Cell inner membrane</keyword>
<evidence type="ECO:0000256" key="7">
    <source>
        <dbReference type="ARBA" id="ARBA00042775"/>
    </source>
</evidence>
<evidence type="ECO:0000256" key="4">
    <source>
        <dbReference type="ARBA" id="ARBA00023136"/>
    </source>
</evidence>
<dbReference type="GO" id="GO:0003755">
    <property type="term" value="F:peptidyl-prolyl cis-trans isomerase activity"/>
    <property type="evidence" value="ECO:0007669"/>
    <property type="project" value="InterPro"/>
</dbReference>
<comment type="caution">
    <text evidence="9">The sequence shown here is derived from an EMBL/GenBank/DDBJ whole genome shotgun (WGS) entry which is preliminary data.</text>
</comment>
<evidence type="ECO:0000256" key="3">
    <source>
        <dbReference type="ARBA" id="ARBA00022519"/>
    </source>
</evidence>
<gene>
    <name evidence="9" type="ORF">S12H4_43577</name>
</gene>
<proteinExistence type="predicted"/>